<keyword evidence="2" id="KW-1185">Reference proteome</keyword>
<dbReference type="AlphaFoldDB" id="A0A562LLJ1"/>
<dbReference type="Gene3D" id="3.40.50.150">
    <property type="entry name" value="Vaccinia Virus protein VP39"/>
    <property type="match status" value="1"/>
</dbReference>
<proteinExistence type="predicted"/>
<reference evidence="1 2" key="1">
    <citation type="journal article" date="2015" name="Stand. Genomic Sci.">
        <title>Genomic Encyclopedia of Bacterial and Archaeal Type Strains, Phase III: the genomes of soil and plant-associated and newly described type strains.</title>
        <authorList>
            <person name="Whitman W.B."/>
            <person name="Woyke T."/>
            <person name="Klenk H.P."/>
            <person name="Zhou Y."/>
            <person name="Lilburn T.G."/>
            <person name="Beck B.J."/>
            <person name="De Vos P."/>
            <person name="Vandamme P."/>
            <person name="Eisen J.A."/>
            <person name="Garrity G."/>
            <person name="Hugenholtz P."/>
            <person name="Kyrpides N.C."/>
        </authorList>
    </citation>
    <scope>NUCLEOTIDE SEQUENCE [LARGE SCALE GENOMIC DNA]</scope>
    <source>
        <strain evidence="1 2">CGMCC 1.10947</strain>
    </source>
</reference>
<protein>
    <submittedName>
        <fullName evidence="1">Methyltransferase family protein</fullName>
    </submittedName>
</protein>
<dbReference type="GO" id="GO:0008168">
    <property type="term" value="F:methyltransferase activity"/>
    <property type="evidence" value="ECO:0007669"/>
    <property type="project" value="UniProtKB-KW"/>
</dbReference>
<dbReference type="GO" id="GO:0032259">
    <property type="term" value="P:methylation"/>
    <property type="evidence" value="ECO:0007669"/>
    <property type="project" value="UniProtKB-KW"/>
</dbReference>
<keyword evidence="1" id="KW-0489">Methyltransferase</keyword>
<dbReference type="InterPro" id="IPR029063">
    <property type="entry name" value="SAM-dependent_MTases_sf"/>
</dbReference>
<accession>A0A562LLJ1</accession>
<sequence length="412" mass="46403">MIASRPQQGRGMSEDKLFNYYERQNVLPTFGNFKSSAELGAYAGQRRELFSDKLVLPLPLFRDAEVLEFGPDSGENALVFASWGANMTLAEPNRHAHEKIQAYFAHFGQTERLRELALSDVEGFRSDRRFDVIDAEGFIYTVQPSEKWLGIFHRLLNPDGYAVVSYYERYGGFFELALKAIHAAGKALTGRPALETAKMLFEAKWNSIPHTRSFDSWLMDVLENPFVRHRYFLDASALCTAAHEQGFDIHSAWPAYRDSLDVYWHKKVLPDDEKLRRAARHLGRSRLSFLGGRKLYLVGNIEAVDAISASIEALVLDVDGMIDHPFGDCLPRAISSLALLRETIRTTDILADDAADIDAILATLDSFHRIFGAIGRRDASAVTARTQSDPAFINTWGQPAHFLVIRKRFEGA</sequence>
<evidence type="ECO:0000313" key="1">
    <source>
        <dbReference type="EMBL" id="TWI08465.1"/>
    </source>
</evidence>
<dbReference type="EMBL" id="VLKL01000003">
    <property type="protein sequence ID" value="TWI08465.1"/>
    <property type="molecule type" value="Genomic_DNA"/>
</dbReference>
<dbReference type="CDD" id="cd02440">
    <property type="entry name" value="AdoMet_MTases"/>
    <property type="match status" value="1"/>
</dbReference>
<evidence type="ECO:0000313" key="2">
    <source>
        <dbReference type="Proteomes" id="UP000317176"/>
    </source>
</evidence>
<dbReference type="Proteomes" id="UP000317176">
    <property type="component" value="Unassembled WGS sequence"/>
</dbReference>
<comment type="caution">
    <text evidence="1">The sequence shown here is derived from an EMBL/GenBank/DDBJ whole genome shotgun (WGS) entry which is preliminary data.</text>
</comment>
<gene>
    <name evidence="1" type="ORF">IQ17_01284</name>
</gene>
<keyword evidence="1" id="KW-0808">Transferase</keyword>
<organism evidence="1 2">
    <name type="scientific">Bradyrhizobium daqingense</name>
    <dbReference type="NCBI Taxonomy" id="993502"/>
    <lineage>
        <taxon>Bacteria</taxon>
        <taxon>Pseudomonadati</taxon>
        <taxon>Pseudomonadota</taxon>
        <taxon>Alphaproteobacteria</taxon>
        <taxon>Hyphomicrobiales</taxon>
        <taxon>Nitrobacteraceae</taxon>
        <taxon>Bradyrhizobium</taxon>
    </lineage>
</organism>
<dbReference type="SUPFAM" id="SSF53335">
    <property type="entry name" value="S-adenosyl-L-methionine-dependent methyltransferases"/>
    <property type="match status" value="1"/>
</dbReference>
<name>A0A562LLJ1_9BRAD</name>
<dbReference type="Pfam" id="PF13489">
    <property type="entry name" value="Methyltransf_23"/>
    <property type="match status" value="1"/>
</dbReference>